<gene>
    <name evidence="1" type="ORF">LOK49_LG09G01349</name>
</gene>
<organism evidence="1 2">
    <name type="scientific">Camellia lanceoleosa</name>
    <dbReference type="NCBI Taxonomy" id="1840588"/>
    <lineage>
        <taxon>Eukaryota</taxon>
        <taxon>Viridiplantae</taxon>
        <taxon>Streptophyta</taxon>
        <taxon>Embryophyta</taxon>
        <taxon>Tracheophyta</taxon>
        <taxon>Spermatophyta</taxon>
        <taxon>Magnoliopsida</taxon>
        <taxon>eudicotyledons</taxon>
        <taxon>Gunneridae</taxon>
        <taxon>Pentapetalae</taxon>
        <taxon>asterids</taxon>
        <taxon>Ericales</taxon>
        <taxon>Theaceae</taxon>
        <taxon>Camellia</taxon>
    </lineage>
</organism>
<evidence type="ECO:0000313" key="2">
    <source>
        <dbReference type="Proteomes" id="UP001060215"/>
    </source>
</evidence>
<dbReference type="Proteomes" id="UP001060215">
    <property type="component" value="Chromosome 8"/>
</dbReference>
<evidence type="ECO:0000313" key="1">
    <source>
        <dbReference type="EMBL" id="KAI8000481.1"/>
    </source>
</evidence>
<comment type="caution">
    <text evidence="1">The sequence shown here is derived from an EMBL/GenBank/DDBJ whole genome shotgun (WGS) entry which is preliminary data.</text>
</comment>
<keyword evidence="2" id="KW-1185">Reference proteome</keyword>
<sequence>MDSPQSVVSPFKGSSVFPEPEKQNADPFTRNPGCLSRKIGCFYGLELPTEAKANLLELTPRTYVGAAVELARAVDMAVNSVNRLRYWTDTENNCK</sequence>
<dbReference type="EMBL" id="CM045765">
    <property type="protein sequence ID" value="KAI8000481.1"/>
    <property type="molecule type" value="Genomic_DNA"/>
</dbReference>
<protein>
    <submittedName>
        <fullName evidence="1">Uncharacterized protein</fullName>
    </submittedName>
</protein>
<accession>A0ACC0GH49</accession>
<name>A0ACC0GH49_9ERIC</name>
<proteinExistence type="predicted"/>
<reference evidence="1 2" key="1">
    <citation type="journal article" date="2022" name="Plant J.">
        <title>Chromosome-level genome of Camellia lanceoleosa provides a valuable resource for understanding genome evolution and self-incompatibility.</title>
        <authorList>
            <person name="Gong W."/>
            <person name="Xiao S."/>
            <person name="Wang L."/>
            <person name="Liao Z."/>
            <person name="Chang Y."/>
            <person name="Mo W."/>
            <person name="Hu G."/>
            <person name="Li W."/>
            <person name="Zhao G."/>
            <person name="Zhu H."/>
            <person name="Hu X."/>
            <person name="Ji K."/>
            <person name="Xiang X."/>
            <person name="Song Q."/>
            <person name="Yuan D."/>
            <person name="Jin S."/>
            <person name="Zhang L."/>
        </authorList>
    </citation>
    <scope>NUCLEOTIDE SEQUENCE [LARGE SCALE GENOMIC DNA]</scope>
    <source>
        <strain evidence="1">SQ_2022a</strain>
    </source>
</reference>